<evidence type="ECO:0000256" key="6">
    <source>
        <dbReference type="SAM" id="Phobius"/>
    </source>
</evidence>
<feature type="domain" description="Sushi" evidence="7">
    <location>
        <begin position="169"/>
        <end position="230"/>
    </location>
</feature>
<dbReference type="InterPro" id="IPR035976">
    <property type="entry name" value="Sushi/SCR/CCP_sf"/>
</dbReference>
<evidence type="ECO:0000256" key="2">
    <source>
        <dbReference type="ARBA" id="ARBA00022737"/>
    </source>
</evidence>
<feature type="transmembrane region" description="Helical" evidence="6">
    <location>
        <begin position="799"/>
        <end position="823"/>
    </location>
</feature>
<keyword evidence="3 4" id="KW-1015">Disulfide bond</keyword>
<reference evidence="8" key="1">
    <citation type="submission" date="2020-11" db="EMBL/GenBank/DDBJ databases">
        <authorList>
            <person name="Tran Van P."/>
        </authorList>
    </citation>
    <scope>NUCLEOTIDE SEQUENCE</scope>
</reference>
<keyword evidence="2" id="KW-0677">Repeat</keyword>
<dbReference type="SUPFAM" id="SSF57535">
    <property type="entry name" value="Complement control module/SCR domain"/>
    <property type="match status" value="5"/>
</dbReference>
<dbReference type="PANTHER" id="PTHR45656:SF4">
    <property type="entry name" value="PROTEIN CBR-CLEC-78"/>
    <property type="match status" value="1"/>
</dbReference>
<comment type="caution">
    <text evidence="4">Lacks conserved residue(s) required for the propagation of feature annotation.</text>
</comment>
<evidence type="ECO:0000256" key="5">
    <source>
        <dbReference type="SAM" id="MobiDB-lite"/>
    </source>
</evidence>
<evidence type="ECO:0000256" key="4">
    <source>
        <dbReference type="PROSITE-ProRule" id="PRU00302"/>
    </source>
</evidence>
<dbReference type="PANTHER" id="PTHR45656">
    <property type="entry name" value="PROTEIN CBR-CLEC-78"/>
    <property type="match status" value="1"/>
</dbReference>
<accession>A0A7R9KYF4</accession>
<keyword evidence="9" id="KW-1185">Reference proteome</keyword>
<dbReference type="EMBL" id="CAJPIZ010009937">
    <property type="protein sequence ID" value="CAG2112189.1"/>
    <property type="molecule type" value="Genomic_DNA"/>
</dbReference>
<gene>
    <name evidence="8" type="ORF">OSB1V03_LOCUS12168</name>
</gene>
<dbReference type="CDD" id="cd00033">
    <property type="entry name" value="CCP"/>
    <property type="match status" value="4"/>
</dbReference>
<dbReference type="SMART" id="SM00032">
    <property type="entry name" value="CCP"/>
    <property type="match status" value="5"/>
</dbReference>
<dbReference type="EMBL" id="OC864512">
    <property type="protein sequence ID" value="CAD7631759.1"/>
    <property type="molecule type" value="Genomic_DNA"/>
</dbReference>
<keyword evidence="6" id="KW-1133">Transmembrane helix</keyword>
<keyword evidence="6" id="KW-0472">Membrane</keyword>
<evidence type="ECO:0000313" key="9">
    <source>
        <dbReference type="Proteomes" id="UP000759131"/>
    </source>
</evidence>
<protein>
    <recommendedName>
        <fullName evidence="7">Sushi domain-containing protein</fullName>
    </recommendedName>
</protein>
<proteinExistence type="predicted"/>
<keyword evidence="4" id="KW-0768">Sushi</keyword>
<dbReference type="InterPro" id="IPR000436">
    <property type="entry name" value="Sushi_SCR_CCP_dom"/>
</dbReference>
<name>A0A7R9KYF4_9ACAR</name>
<feature type="compositionally biased region" description="Polar residues" evidence="5">
    <location>
        <begin position="885"/>
        <end position="897"/>
    </location>
</feature>
<evidence type="ECO:0000256" key="3">
    <source>
        <dbReference type="ARBA" id="ARBA00023157"/>
    </source>
</evidence>
<dbReference type="Gene3D" id="2.10.70.10">
    <property type="entry name" value="Complement Module, domain 1"/>
    <property type="match status" value="4"/>
</dbReference>
<dbReference type="Proteomes" id="UP000759131">
    <property type="component" value="Unassembled WGS sequence"/>
</dbReference>
<dbReference type="OrthoDB" id="6508331at2759"/>
<keyword evidence="1" id="KW-0732">Signal</keyword>
<feature type="region of interest" description="Disordered" evidence="5">
    <location>
        <begin position="885"/>
        <end position="909"/>
    </location>
</feature>
<dbReference type="InterPro" id="IPR051277">
    <property type="entry name" value="SEZ6_CSMD_C4BPB_Regulators"/>
</dbReference>
<feature type="domain" description="Sushi" evidence="7">
    <location>
        <begin position="344"/>
        <end position="416"/>
    </location>
</feature>
<feature type="domain" description="Sushi" evidence="7">
    <location>
        <begin position="232"/>
        <end position="304"/>
    </location>
</feature>
<evidence type="ECO:0000313" key="8">
    <source>
        <dbReference type="EMBL" id="CAD7631759.1"/>
    </source>
</evidence>
<keyword evidence="6" id="KW-0812">Transmembrane</keyword>
<organism evidence="8">
    <name type="scientific">Medioppia subpectinata</name>
    <dbReference type="NCBI Taxonomy" id="1979941"/>
    <lineage>
        <taxon>Eukaryota</taxon>
        <taxon>Metazoa</taxon>
        <taxon>Ecdysozoa</taxon>
        <taxon>Arthropoda</taxon>
        <taxon>Chelicerata</taxon>
        <taxon>Arachnida</taxon>
        <taxon>Acari</taxon>
        <taxon>Acariformes</taxon>
        <taxon>Sarcoptiformes</taxon>
        <taxon>Oribatida</taxon>
        <taxon>Brachypylina</taxon>
        <taxon>Oppioidea</taxon>
        <taxon>Oppiidae</taxon>
        <taxon>Medioppia</taxon>
    </lineage>
</organism>
<feature type="domain" description="Sushi" evidence="7">
    <location>
        <begin position="654"/>
        <end position="709"/>
    </location>
</feature>
<dbReference type="AlphaFoldDB" id="A0A7R9KYF4"/>
<dbReference type="PROSITE" id="PS50923">
    <property type="entry name" value="SUSHI"/>
    <property type="match status" value="4"/>
</dbReference>
<evidence type="ECO:0000259" key="7">
    <source>
        <dbReference type="PROSITE" id="PS50923"/>
    </source>
</evidence>
<feature type="disulfide bond" evidence="4">
    <location>
        <begin position="201"/>
        <end position="228"/>
    </location>
</feature>
<evidence type="ECO:0000256" key="1">
    <source>
        <dbReference type="ARBA" id="ARBA00022729"/>
    </source>
</evidence>
<sequence length="909" mass="102592">MKLKFIIKVEELHYGTISVIDLADRKNHSLEYRNRWSNKDTTAAYNVDYKRDTCLRSNKMSRPHSWKLHLRKVKRHISYLEVVVLDKSGRLMKSDARNIIKYSKVNDLRECVPKVIETTDTTIRLGLTCVMEFDGDSKDKTQMITIEFDVNDISICEIRLYTNSFMPFHRCGSADIVLFSSMEFIKSGNKYTGNSYYRYKCDEGFQLDGPEDVRCGLNNNWLDPFPVCKPKAQCPYPPSVDESMVVGIKPEHLYTFNANISALVGSVIYYKCLGDRNNTIMIGDSVRVCGTDSKWSGVDPKCIRDSELNADSFKDIKDTENADKHMTTFQSFNKLLTEANSTALACGLPAMPLFAKPTTSGSYRMFGGQSDLRRWYENGTVINYQCESAYRWVSGDVGKRTCVEGQWTGALGKCVVNPNNNIINYNNNKAVNWGNLIRLTSVYVYDMDKSNRWTTSHMVTESNSTSDWEEHFAYRRDADKGECATFAVDSNHKWSLRLNTSVTITYFVVMLHPGGFFGGKHKISDPKILDTTPVTATVGRNKNCVLTSAWDYTHTRGFFGGKHKISDPKILDTTPVTATVGRNKNCVLTSAWDYTHTRYGTYFFFTCDMDEPKYRYVGQDYYINLYIDPKKFEKSYTAKNISLCSLAVMVSKQDDCGTPDIPLHSTVSQNENHEWTYACDPGYKLVGSPTMSCGRNGRWKSQEFPTCVKKSMCPVTRPARRNDLYMRAQWQNVIQKDNKLIASVDSIVNHSCIASSKKILIGSEIRLCAVTGEWSGTEPYCMDLKDLPKSSSKGGGSTVTVFVSVLSVLLAIGLVAGLVYFVFHKGYLRSVSNLRVPNLTIPKINIQRASGAPAAATAATEIDHNANSFDSPVHFEPMPLPKQRTTTINNNSPQFSRGTEFLVERDHDD</sequence>
<dbReference type="Pfam" id="PF00084">
    <property type="entry name" value="Sushi"/>
    <property type="match status" value="3"/>
</dbReference>